<name>A0A194QEE7_PAPXU</name>
<dbReference type="AlphaFoldDB" id="A0A194QEE7"/>
<proteinExistence type="predicted"/>
<feature type="transmembrane region" description="Helical" evidence="1">
    <location>
        <begin position="231"/>
        <end position="251"/>
    </location>
</feature>
<protein>
    <submittedName>
        <fullName evidence="3">Uncharacterized protein</fullName>
    </submittedName>
</protein>
<keyword evidence="1" id="KW-0472">Membrane</keyword>
<reference evidence="3 4" key="1">
    <citation type="journal article" date="2015" name="Nat. Commun.">
        <title>Outbred genome sequencing and CRISPR/Cas9 gene editing in butterflies.</title>
        <authorList>
            <person name="Li X."/>
            <person name="Fan D."/>
            <person name="Zhang W."/>
            <person name="Liu G."/>
            <person name="Zhang L."/>
            <person name="Zhao L."/>
            <person name="Fang X."/>
            <person name="Chen L."/>
            <person name="Dong Y."/>
            <person name="Chen Y."/>
            <person name="Ding Y."/>
            <person name="Zhao R."/>
            <person name="Feng M."/>
            <person name="Zhu Y."/>
            <person name="Feng Y."/>
            <person name="Jiang X."/>
            <person name="Zhu D."/>
            <person name="Xiang H."/>
            <person name="Feng X."/>
            <person name="Li S."/>
            <person name="Wang J."/>
            <person name="Zhang G."/>
            <person name="Kronforst M.R."/>
            <person name="Wang W."/>
        </authorList>
    </citation>
    <scope>NUCLEOTIDE SEQUENCE [LARGE SCALE GENOMIC DNA]</scope>
    <source>
        <strain evidence="3">Ya'a_city_454_Px</strain>
        <tissue evidence="3">Whole body</tissue>
    </source>
</reference>
<keyword evidence="2" id="KW-0732">Signal</keyword>
<feature type="signal peptide" evidence="2">
    <location>
        <begin position="1"/>
        <end position="18"/>
    </location>
</feature>
<feature type="chain" id="PRO_5008264268" evidence="2">
    <location>
        <begin position="19"/>
        <end position="462"/>
    </location>
</feature>
<evidence type="ECO:0000313" key="4">
    <source>
        <dbReference type="Proteomes" id="UP000053268"/>
    </source>
</evidence>
<evidence type="ECO:0000256" key="1">
    <source>
        <dbReference type="SAM" id="Phobius"/>
    </source>
</evidence>
<gene>
    <name evidence="3" type="ORF">RR46_01865</name>
</gene>
<sequence>MSYISVAVVVLMLSWVSSDLIPGDMNSKWRPNNVLMSNIDNYYRMLALKTSDVDNRRKRFVSVISQAYMYYVASDEPDRVKRVQESVAKTKQDLNKPTDAIAGQARAYLIILKTPIDQPINDIKASCPPKAKQKDCLEALKKYHKANRASCKEYDRNLRLYDKYIEYVTDPEFTDFVTDIFAVSDNGDKAALAYFTYVMLIEYPEAVEKGREAYKMRANTTFPCNVYNLPFNMRFIIICTIFACAAVNALLHLDKNNKWRRNDEVFNVMDPFYYDLSLESGDLLDPRKRFSSIVTLAISVYLKSNETDHEKRVKESVRRTRNELDKPSDAISGTMRAILTQLRGIIDKPINDVKISCPPDADQKSCDERLRMSHDKNEATCRGYMKNVDIYERVIKLIHSKRVEELRDEINRNWRVSDDDALKYFARSAGGRHSKLMKEFKELYEIQSRESFNCNILNLPIF</sequence>
<keyword evidence="4" id="KW-1185">Reference proteome</keyword>
<organism evidence="3 4">
    <name type="scientific">Papilio xuthus</name>
    <name type="common">Asian swallowtail butterfly</name>
    <dbReference type="NCBI Taxonomy" id="66420"/>
    <lineage>
        <taxon>Eukaryota</taxon>
        <taxon>Metazoa</taxon>
        <taxon>Ecdysozoa</taxon>
        <taxon>Arthropoda</taxon>
        <taxon>Hexapoda</taxon>
        <taxon>Insecta</taxon>
        <taxon>Pterygota</taxon>
        <taxon>Neoptera</taxon>
        <taxon>Endopterygota</taxon>
        <taxon>Lepidoptera</taxon>
        <taxon>Glossata</taxon>
        <taxon>Ditrysia</taxon>
        <taxon>Papilionoidea</taxon>
        <taxon>Papilionidae</taxon>
        <taxon>Papilioninae</taxon>
        <taxon>Papilio</taxon>
    </lineage>
</organism>
<accession>A0A194QEE7</accession>
<dbReference type="Proteomes" id="UP000053268">
    <property type="component" value="Unassembled WGS sequence"/>
</dbReference>
<keyword evidence="1" id="KW-0812">Transmembrane</keyword>
<keyword evidence="1" id="KW-1133">Transmembrane helix</keyword>
<evidence type="ECO:0000256" key="2">
    <source>
        <dbReference type="SAM" id="SignalP"/>
    </source>
</evidence>
<dbReference type="EMBL" id="KQ459054">
    <property type="protein sequence ID" value="KPJ03913.1"/>
    <property type="molecule type" value="Genomic_DNA"/>
</dbReference>
<evidence type="ECO:0000313" key="3">
    <source>
        <dbReference type="EMBL" id="KPJ03913.1"/>
    </source>
</evidence>